<sequence length="267" mass="30050">PKDIFAKAHINTCAVELEHSIEPYAKAHIDNNVVGSGHTFENCIDNSVVEPGHTFATFAKARATIEKYAAQTKTVIILGKTTRNTDNSGYQQALFVCERQGKYNGTNDSSLVHNHKLCSDAVKFSTVVRKLDKDDLGLIESLHDNGLRTKDIFSVLASVSSKYIHKPDIYNTVSHQRYAVLKDVYGTEWDQDGEFVQGVFWAYCSAFSEFVIARDVLIVDATYKTNRFSMPLIVICSIDHFGSTYPLAFALVYSETKDYYCWVMQQL</sequence>
<gene>
    <name evidence="2" type="ORF">CPELLU_LOCUS20493</name>
</gene>
<dbReference type="Proteomes" id="UP000789759">
    <property type="component" value="Unassembled WGS sequence"/>
</dbReference>
<keyword evidence="3" id="KW-1185">Reference proteome</keyword>
<organism evidence="2 3">
    <name type="scientific">Cetraspora pellucida</name>
    <dbReference type="NCBI Taxonomy" id="1433469"/>
    <lineage>
        <taxon>Eukaryota</taxon>
        <taxon>Fungi</taxon>
        <taxon>Fungi incertae sedis</taxon>
        <taxon>Mucoromycota</taxon>
        <taxon>Glomeromycotina</taxon>
        <taxon>Glomeromycetes</taxon>
        <taxon>Diversisporales</taxon>
        <taxon>Gigasporaceae</taxon>
        <taxon>Cetraspora</taxon>
    </lineage>
</organism>
<accession>A0A9N9KJ15</accession>
<evidence type="ECO:0000259" key="1">
    <source>
        <dbReference type="Pfam" id="PF10551"/>
    </source>
</evidence>
<proteinExistence type="predicted"/>
<dbReference type="PANTHER" id="PTHR31669:SF251">
    <property type="entry name" value="PROTEIN FAR1-RELATED SEQUENCE"/>
    <property type="match status" value="1"/>
</dbReference>
<dbReference type="EMBL" id="CAJVQA010062197">
    <property type="protein sequence ID" value="CAG8829431.1"/>
    <property type="molecule type" value="Genomic_DNA"/>
</dbReference>
<evidence type="ECO:0000313" key="3">
    <source>
        <dbReference type="Proteomes" id="UP000789759"/>
    </source>
</evidence>
<dbReference type="OrthoDB" id="2417900at2759"/>
<feature type="non-terminal residue" evidence="2">
    <location>
        <position position="1"/>
    </location>
</feature>
<dbReference type="InterPro" id="IPR018289">
    <property type="entry name" value="MULE_transposase_dom"/>
</dbReference>
<dbReference type="InterPro" id="IPR031052">
    <property type="entry name" value="FHY3/FAR1"/>
</dbReference>
<dbReference type="PANTHER" id="PTHR31669">
    <property type="entry name" value="PROTEIN FAR1-RELATED SEQUENCE 10-RELATED"/>
    <property type="match status" value="1"/>
</dbReference>
<dbReference type="Pfam" id="PF10551">
    <property type="entry name" value="MULE"/>
    <property type="match status" value="1"/>
</dbReference>
<name>A0A9N9KJ15_9GLOM</name>
<comment type="caution">
    <text evidence="2">The sequence shown here is derived from an EMBL/GenBank/DDBJ whole genome shotgun (WGS) entry which is preliminary data.</text>
</comment>
<feature type="non-terminal residue" evidence="2">
    <location>
        <position position="267"/>
    </location>
</feature>
<dbReference type="GO" id="GO:0006355">
    <property type="term" value="P:regulation of DNA-templated transcription"/>
    <property type="evidence" value="ECO:0007669"/>
    <property type="project" value="InterPro"/>
</dbReference>
<evidence type="ECO:0000313" key="2">
    <source>
        <dbReference type="EMBL" id="CAG8829431.1"/>
    </source>
</evidence>
<protein>
    <submittedName>
        <fullName evidence="2">10015_t:CDS:1</fullName>
    </submittedName>
</protein>
<reference evidence="2" key="1">
    <citation type="submission" date="2021-06" db="EMBL/GenBank/DDBJ databases">
        <authorList>
            <person name="Kallberg Y."/>
            <person name="Tangrot J."/>
            <person name="Rosling A."/>
        </authorList>
    </citation>
    <scope>NUCLEOTIDE SEQUENCE</scope>
    <source>
        <strain evidence="2">FL966</strain>
    </source>
</reference>
<dbReference type="AlphaFoldDB" id="A0A9N9KJ15"/>
<feature type="domain" description="MULE transposase" evidence="1">
    <location>
        <begin position="216"/>
        <end position="266"/>
    </location>
</feature>